<evidence type="ECO:0000313" key="2">
    <source>
        <dbReference type="Proteomes" id="UP001519460"/>
    </source>
</evidence>
<protein>
    <submittedName>
        <fullName evidence="1">Uncharacterized protein</fullName>
    </submittedName>
</protein>
<dbReference type="Proteomes" id="UP001519460">
    <property type="component" value="Unassembled WGS sequence"/>
</dbReference>
<comment type="caution">
    <text evidence="1">The sequence shown here is derived from an EMBL/GenBank/DDBJ whole genome shotgun (WGS) entry which is preliminary data.</text>
</comment>
<organism evidence="1 2">
    <name type="scientific">Batillaria attramentaria</name>
    <dbReference type="NCBI Taxonomy" id="370345"/>
    <lineage>
        <taxon>Eukaryota</taxon>
        <taxon>Metazoa</taxon>
        <taxon>Spiralia</taxon>
        <taxon>Lophotrochozoa</taxon>
        <taxon>Mollusca</taxon>
        <taxon>Gastropoda</taxon>
        <taxon>Caenogastropoda</taxon>
        <taxon>Sorbeoconcha</taxon>
        <taxon>Cerithioidea</taxon>
        <taxon>Batillariidae</taxon>
        <taxon>Batillaria</taxon>
    </lineage>
</organism>
<dbReference type="EMBL" id="JACVVK020000107">
    <property type="protein sequence ID" value="KAK7492002.1"/>
    <property type="molecule type" value="Genomic_DNA"/>
</dbReference>
<gene>
    <name evidence="1" type="ORF">BaRGS_00016666</name>
</gene>
<dbReference type="AlphaFoldDB" id="A0ABD0KXR5"/>
<evidence type="ECO:0000313" key="1">
    <source>
        <dbReference type="EMBL" id="KAK7492002.1"/>
    </source>
</evidence>
<keyword evidence="2" id="KW-1185">Reference proteome</keyword>
<sequence>MTTKEQQTQEAMEDVQPVLPEHVQSGKAGVAPPSYEEVMGQFVTSVTQDMTELPPLSYIDIMPQMVDPGNMKNKIPPTFENFR</sequence>
<accession>A0ABD0KXR5</accession>
<proteinExistence type="predicted"/>
<name>A0ABD0KXR5_9CAEN</name>
<reference evidence="1 2" key="1">
    <citation type="journal article" date="2023" name="Sci. Data">
        <title>Genome assembly of the Korean intertidal mud-creeper Batillaria attramentaria.</title>
        <authorList>
            <person name="Patra A.K."/>
            <person name="Ho P.T."/>
            <person name="Jun S."/>
            <person name="Lee S.J."/>
            <person name="Kim Y."/>
            <person name="Won Y.J."/>
        </authorList>
    </citation>
    <scope>NUCLEOTIDE SEQUENCE [LARGE SCALE GENOMIC DNA]</scope>
    <source>
        <strain evidence="1">Wonlab-2016</strain>
    </source>
</reference>